<organism evidence="1 2">
    <name type="scientific">Mucilaginibacter paludis DSM 18603</name>
    <dbReference type="NCBI Taxonomy" id="714943"/>
    <lineage>
        <taxon>Bacteria</taxon>
        <taxon>Pseudomonadati</taxon>
        <taxon>Bacteroidota</taxon>
        <taxon>Sphingobacteriia</taxon>
        <taxon>Sphingobacteriales</taxon>
        <taxon>Sphingobacteriaceae</taxon>
        <taxon>Mucilaginibacter</taxon>
    </lineage>
</organism>
<sequence>MMNQKRSFFQRFKKTIIAGVIFLLLMLAFANWLGFRHVPEHVRELYSMITSLFNRHDRTENLSEAQKAALNTADTVITDVALPAPMEPVDTVFLAAQIKQGGYVPPSYKEDLERIRKTDFSKLQKATDKPTDQEVEQALVRRYGEELINLIRPRQAHIRAGQCYNAPLQQTPNHHQEIARVTCMVSAFNNKNENIGNIQQPLGIVYDFVKLESDPNTWYVTDYSQTIPFDYKLNKR</sequence>
<evidence type="ECO:0000313" key="1">
    <source>
        <dbReference type="EMBL" id="EHQ25962.1"/>
    </source>
</evidence>
<keyword evidence="2" id="KW-1185">Reference proteome</keyword>
<dbReference type="RefSeq" id="WP_008505864.1">
    <property type="nucleotide sequence ID" value="NZ_CM001403.1"/>
</dbReference>
<dbReference type="Proteomes" id="UP000002774">
    <property type="component" value="Chromosome"/>
</dbReference>
<proteinExistence type="predicted"/>
<dbReference type="eggNOG" id="ENOG5030DT9">
    <property type="taxonomic scope" value="Bacteria"/>
</dbReference>
<protein>
    <submittedName>
        <fullName evidence="1">Uncharacterized protein</fullName>
    </submittedName>
</protein>
<dbReference type="EMBL" id="CM001403">
    <property type="protein sequence ID" value="EHQ25962.1"/>
    <property type="molecule type" value="Genomic_DNA"/>
</dbReference>
<reference evidence="1" key="1">
    <citation type="submission" date="2011-09" db="EMBL/GenBank/DDBJ databases">
        <title>The permanent draft genome of Mucilaginibacter paludis DSM 18603.</title>
        <authorList>
            <consortium name="US DOE Joint Genome Institute (JGI-PGF)"/>
            <person name="Lucas S."/>
            <person name="Han J."/>
            <person name="Lapidus A."/>
            <person name="Bruce D."/>
            <person name="Goodwin L."/>
            <person name="Pitluck S."/>
            <person name="Peters L."/>
            <person name="Kyrpides N."/>
            <person name="Mavromatis K."/>
            <person name="Ivanova N."/>
            <person name="Mikhailova N."/>
            <person name="Held B."/>
            <person name="Detter J.C."/>
            <person name="Tapia R."/>
            <person name="Han C."/>
            <person name="Land M."/>
            <person name="Hauser L."/>
            <person name="Markowitz V."/>
            <person name="Cheng J.-F."/>
            <person name="Hugenholtz P."/>
            <person name="Woyke T."/>
            <person name="Wu D."/>
            <person name="Tindall B."/>
            <person name="Brambilla E."/>
            <person name="Klenk H.-P."/>
            <person name="Eisen J.A."/>
        </authorList>
    </citation>
    <scope>NUCLEOTIDE SEQUENCE [LARGE SCALE GENOMIC DNA]</scope>
    <source>
        <strain evidence="1">DSM 18603</strain>
    </source>
</reference>
<dbReference type="AlphaFoldDB" id="H1YA81"/>
<accession>H1YA81</accession>
<evidence type="ECO:0000313" key="2">
    <source>
        <dbReference type="Proteomes" id="UP000002774"/>
    </source>
</evidence>
<dbReference type="HOGENOM" id="CLU_1214187_0_0_10"/>
<gene>
    <name evidence="1" type="ORF">Mucpa_1808</name>
</gene>
<name>H1YA81_9SPHI</name>